<keyword evidence="2" id="KW-1185">Reference proteome</keyword>
<protein>
    <submittedName>
        <fullName evidence="1">Uncharacterized protein</fullName>
    </submittedName>
</protein>
<evidence type="ECO:0000313" key="1">
    <source>
        <dbReference type="EMBL" id="KAK9084902.1"/>
    </source>
</evidence>
<dbReference type="AlphaFoldDB" id="A0AAP0E5X1"/>
<proteinExistence type="predicted"/>
<comment type="caution">
    <text evidence="1">The sequence shown here is derived from an EMBL/GenBank/DDBJ whole genome shotgun (WGS) entry which is preliminary data.</text>
</comment>
<dbReference type="Proteomes" id="UP001417504">
    <property type="component" value="Unassembled WGS sequence"/>
</dbReference>
<evidence type="ECO:0000313" key="2">
    <source>
        <dbReference type="Proteomes" id="UP001417504"/>
    </source>
</evidence>
<sequence length="189" mass="21944">MHFGEWLNFLKFIRTKAGKDALSELIHQSKLEARNDGLFGEEENGVLSTFDAQRNDFLRWEKEIRQTGESETLNLQLCCKKLERELRGLRDDFGPAARYKLPDTRTMNKDCWNAYLDAHTVERSIQYNLSEAQLEHAVNELSPSSEAEQDAVYPSGSEQTGVSRLCTEIGPYFWRFRLKQIDNLALWLH</sequence>
<dbReference type="EMBL" id="JBBNAE010000011">
    <property type="protein sequence ID" value="KAK9084902.1"/>
    <property type="molecule type" value="Genomic_DNA"/>
</dbReference>
<gene>
    <name evidence="1" type="ORF">Sjap_025313</name>
</gene>
<name>A0AAP0E5X1_9MAGN</name>
<reference evidence="1 2" key="1">
    <citation type="submission" date="2024-01" db="EMBL/GenBank/DDBJ databases">
        <title>Genome assemblies of Stephania.</title>
        <authorList>
            <person name="Yang L."/>
        </authorList>
    </citation>
    <scope>NUCLEOTIDE SEQUENCE [LARGE SCALE GENOMIC DNA]</scope>
    <source>
        <strain evidence="1">QJT</strain>
        <tissue evidence="1">Leaf</tissue>
    </source>
</reference>
<accession>A0AAP0E5X1</accession>
<organism evidence="1 2">
    <name type="scientific">Stephania japonica</name>
    <dbReference type="NCBI Taxonomy" id="461633"/>
    <lineage>
        <taxon>Eukaryota</taxon>
        <taxon>Viridiplantae</taxon>
        <taxon>Streptophyta</taxon>
        <taxon>Embryophyta</taxon>
        <taxon>Tracheophyta</taxon>
        <taxon>Spermatophyta</taxon>
        <taxon>Magnoliopsida</taxon>
        <taxon>Ranunculales</taxon>
        <taxon>Menispermaceae</taxon>
        <taxon>Menispermoideae</taxon>
        <taxon>Cissampelideae</taxon>
        <taxon>Stephania</taxon>
    </lineage>
</organism>